<dbReference type="SUPFAM" id="SSF55144">
    <property type="entry name" value="LigT-like"/>
    <property type="match status" value="1"/>
</dbReference>
<organism evidence="1 2">
    <name type="scientific">Actinoplanes cyaneus</name>
    <dbReference type="NCBI Taxonomy" id="52696"/>
    <lineage>
        <taxon>Bacteria</taxon>
        <taxon>Bacillati</taxon>
        <taxon>Actinomycetota</taxon>
        <taxon>Actinomycetes</taxon>
        <taxon>Micromonosporales</taxon>
        <taxon>Micromonosporaceae</taxon>
        <taxon>Actinoplanes</taxon>
    </lineage>
</organism>
<protein>
    <recommendedName>
        <fullName evidence="3">2'-5' RNA ligase</fullName>
    </recommendedName>
</protein>
<accession>A0A919ISY8</accession>
<gene>
    <name evidence="1" type="ORF">Acy02nite_83470</name>
</gene>
<sequence length="210" mass="22559">MTSVSGAGTPAAADVRRFVSGLPADVLCPVACVAHTARMEPTQSALIVPIPEAEPVVAELRSRLDRSASWGVPAHITVIFPFLPPEQLTPQVLAAVRLIAAGVPRFFLSLDRVGWFGQKVLWLSPNPAEPFRELTNRFAARFPAAQPYGGEFTDVIPHLTVGHDVPGLTEAAAEVEARLPVRARVTSLRLITGRPEPGDSWHPLADFPLG</sequence>
<proteinExistence type="predicted"/>
<dbReference type="Proteomes" id="UP000619479">
    <property type="component" value="Unassembled WGS sequence"/>
</dbReference>
<keyword evidence="2" id="KW-1185">Reference proteome</keyword>
<dbReference type="Gene3D" id="3.90.1140.10">
    <property type="entry name" value="Cyclic phosphodiesterase"/>
    <property type="match status" value="1"/>
</dbReference>
<dbReference type="InterPro" id="IPR009097">
    <property type="entry name" value="Cyclic_Pdiesterase"/>
</dbReference>
<evidence type="ECO:0000313" key="2">
    <source>
        <dbReference type="Proteomes" id="UP000619479"/>
    </source>
</evidence>
<dbReference type="Pfam" id="PF13563">
    <property type="entry name" value="2_5_RNA_ligase2"/>
    <property type="match status" value="1"/>
</dbReference>
<dbReference type="EMBL" id="BOMH01000074">
    <property type="protein sequence ID" value="GID70466.1"/>
    <property type="molecule type" value="Genomic_DNA"/>
</dbReference>
<evidence type="ECO:0008006" key="3">
    <source>
        <dbReference type="Google" id="ProtNLM"/>
    </source>
</evidence>
<name>A0A919ISY8_9ACTN</name>
<reference evidence="1" key="1">
    <citation type="submission" date="2021-01" db="EMBL/GenBank/DDBJ databases">
        <title>Whole genome shotgun sequence of Actinoplanes cyaneus NBRC 14990.</title>
        <authorList>
            <person name="Komaki H."/>
            <person name="Tamura T."/>
        </authorList>
    </citation>
    <scope>NUCLEOTIDE SEQUENCE</scope>
    <source>
        <strain evidence="1">NBRC 14990</strain>
    </source>
</reference>
<comment type="caution">
    <text evidence="1">The sequence shown here is derived from an EMBL/GenBank/DDBJ whole genome shotgun (WGS) entry which is preliminary data.</text>
</comment>
<evidence type="ECO:0000313" key="1">
    <source>
        <dbReference type="EMBL" id="GID70466.1"/>
    </source>
</evidence>
<dbReference type="AlphaFoldDB" id="A0A919ISY8"/>